<dbReference type="SUPFAM" id="SSF51735">
    <property type="entry name" value="NAD(P)-binding Rossmann-fold domains"/>
    <property type="match status" value="1"/>
</dbReference>
<evidence type="ECO:0000313" key="6">
    <source>
        <dbReference type="Proteomes" id="UP000746741"/>
    </source>
</evidence>
<evidence type="ECO:0000256" key="1">
    <source>
        <dbReference type="ARBA" id="ARBA00006484"/>
    </source>
</evidence>
<dbReference type="EMBL" id="JAAEDK010000064">
    <property type="protein sequence ID" value="MBR0661764.1"/>
    <property type="molecule type" value="Genomic_DNA"/>
</dbReference>
<gene>
    <name evidence="5" type="ORF">GWK15_13385</name>
    <name evidence="4" type="ORF">GXW75_21090</name>
</gene>
<dbReference type="PRINTS" id="PR00080">
    <property type="entry name" value="SDRFAMILY"/>
</dbReference>
<evidence type="ECO:0000313" key="7">
    <source>
        <dbReference type="Proteomes" id="UP001138708"/>
    </source>
</evidence>
<dbReference type="Proteomes" id="UP001138708">
    <property type="component" value="Unassembled WGS sequence"/>
</dbReference>
<reference evidence="4" key="3">
    <citation type="journal article" date="2021" name="Syst. Appl. Microbiol.">
        <title>Roseomonas hellenica sp. nov., isolated from roots of wild-growing Alkanna tinctoria.</title>
        <authorList>
            <person name="Rat A."/>
            <person name="Naranjo H.D."/>
            <person name="Lebbe L."/>
            <person name="Cnockaert M."/>
            <person name="Krigas N."/>
            <person name="Grigoriadou K."/>
            <person name="Maloupa E."/>
            <person name="Willems A."/>
        </authorList>
    </citation>
    <scope>NUCLEOTIDE SEQUENCE</scope>
    <source>
        <strain evidence="4">LMG 31161</strain>
    </source>
</reference>
<keyword evidence="2" id="KW-0560">Oxidoreductase</keyword>
<dbReference type="Proteomes" id="UP000746741">
    <property type="component" value="Unassembled WGS sequence"/>
</dbReference>
<proteinExistence type="inferred from homology"/>
<dbReference type="CDD" id="cd05233">
    <property type="entry name" value="SDR_c"/>
    <property type="match status" value="1"/>
</dbReference>
<dbReference type="PROSITE" id="PS00061">
    <property type="entry name" value="ADH_SHORT"/>
    <property type="match status" value="1"/>
</dbReference>
<reference evidence="4" key="1">
    <citation type="submission" date="2020-01" db="EMBL/GenBank/DDBJ databases">
        <authorList>
            <person name="Rat A."/>
        </authorList>
    </citation>
    <scope>NUCLEOTIDE SEQUENCE</scope>
    <source>
        <strain evidence="4">LMG 31161</strain>
    </source>
</reference>
<sequence>MTSPAPATALITGASSGIGATYADRLARRGHDLVLVARDVTRLEALANRLRASTGVRVEVFPADLARPEDVLRVAGRIGGDPAIGMLVNNAGMAVSGPVAAADPAKLAAMVQLNVAAASQLAVAAAQAFAARGSGTIVNLASVLALAPELFNGVYNATKAFMLVLSQSLQHELAGSGVRVQAVLPGATRTEIWSRAGVDVATFPESFVMGVEEMVDAALAGLDQGEQVTLPALPEAADWAAFEAARLALQPNLSRDRPAARYRPQDVAA</sequence>
<dbReference type="Pfam" id="PF00106">
    <property type="entry name" value="adh_short"/>
    <property type="match status" value="1"/>
</dbReference>
<dbReference type="InterPro" id="IPR002347">
    <property type="entry name" value="SDR_fam"/>
</dbReference>
<dbReference type="PANTHER" id="PTHR42901">
    <property type="entry name" value="ALCOHOL DEHYDROGENASE"/>
    <property type="match status" value="1"/>
</dbReference>
<dbReference type="PIRSF" id="PIRSF000126">
    <property type="entry name" value="11-beta-HSD1"/>
    <property type="match status" value="1"/>
</dbReference>
<evidence type="ECO:0000313" key="5">
    <source>
        <dbReference type="EMBL" id="NKE17938.1"/>
    </source>
</evidence>
<evidence type="ECO:0000256" key="2">
    <source>
        <dbReference type="ARBA" id="ARBA00023002"/>
    </source>
</evidence>
<comment type="caution">
    <text evidence="4">The sequence shown here is derived from an EMBL/GenBank/DDBJ whole genome shotgun (WGS) entry which is preliminary data.</text>
</comment>
<dbReference type="InterPro" id="IPR020904">
    <property type="entry name" value="Sc_DH/Rdtase_CS"/>
</dbReference>
<protein>
    <submittedName>
        <fullName evidence="4">SDR family oxidoreductase</fullName>
    </submittedName>
</protein>
<accession>A0A9X9WN54</accession>
<name>A0A9X9WN54_9PROT</name>
<dbReference type="PRINTS" id="PR00081">
    <property type="entry name" value="GDHRDH"/>
</dbReference>
<reference evidence="5 6" key="2">
    <citation type="submission" date="2020-02" db="EMBL/GenBank/DDBJ databases">
        <authorList>
            <person name="Sun Q."/>
            <person name="Inoue M."/>
        </authorList>
    </citation>
    <scope>NUCLEOTIDE SEQUENCE [LARGE SCALE GENOMIC DNA]</scope>
    <source>
        <strain evidence="5 6">KCTC 22478</strain>
    </source>
</reference>
<keyword evidence="6" id="KW-1185">Reference proteome</keyword>
<evidence type="ECO:0000256" key="3">
    <source>
        <dbReference type="RuleBase" id="RU000363"/>
    </source>
</evidence>
<dbReference type="Gene3D" id="3.40.50.720">
    <property type="entry name" value="NAD(P)-binding Rossmann-like Domain"/>
    <property type="match status" value="1"/>
</dbReference>
<organism evidence="4 7">
    <name type="scientific">Neoroseomonas oryzicola</name>
    <dbReference type="NCBI Taxonomy" id="535904"/>
    <lineage>
        <taxon>Bacteria</taxon>
        <taxon>Pseudomonadati</taxon>
        <taxon>Pseudomonadota</taxon>
        <taxon>Alphaproteobacteria</taxon>
        <taxon>Acetobacterales</taxon>
        <taxon>Acetobacteraceae</taxon>
        <taxon>Neoroseomonas</taxon>
    </lineage>
</organism>
<dbReference type="RefSeq" id="WP_168041830.1">
    <property type="nucleotide sequence ID" value="NZ_JAAEDK010000064.1"/>
</dbReference>
<dbReference type="EMBL" id="JAAVUP010000003">
    <property type="protein sequence ID" value="NKE17938.1"/>
    <property type="molecule type" value="Genomic_DNA"/>
</dbReference>
<evidence type="ECO:0000313" key="4">
    <source>
        <dbReference type="EMBL" id="MBR0661764.1"/>
    </source>
</evidence>
<dbReference type="GO" id="GO:0016491">
    <property type="term" value="F:oxidoreductase activity"/>
    <property type="evidence" value="ECO:0007669"/>
    <property type="project" value="UniProtKB-KW"/>
</dbReference>
<dbReference type="PANTHER" id="PTHR42901:SF1">
    <property type="entry name" value="ALCOHOL DEHYDROGENASE"/>
    <property type="match status" value="1"/>
</dbReference>
<dbReference type="AlphaFoldDB" id="A0A9X9WN54"/>
<dbReference type="InterPro" id="IPR036291">
    <property type="entry name" value="NAD(P)-bd_dom_sf"/>
</dbReference>
<comment type="similarity">
    <text evidence="1 3">Belongs to the short-chain dehydrogenases/reductases (SDR) family.</text>
</comment>